<organism evidence="1 2">
    <name type="scientific">Candidatus Thiopontia autotrophica</name>
    <dbReference type="NCBI Taxonomy" id="2841688"/>
    <lineage>
        <taxon>Bacteria</taxon>
        <taxon>Pseudomonadati</taxon>
        <taxon>Pseudomonadota</taxon>
        <taxon>Gammaproteobacteria</taxon>
        <taxon>Candidatus Thiopontia</taxon>
    </lineage>
</organism>
<dbReference type="AlphaFoldDB" id="A0A8J6PA99"/>
<name>A0A8J6PA99_9GAMM</name>
<sequence length="158" mass="18116">MEIFRVAPVHLVADWDVLRLFEIEPGSISVKEQQDLINRLEPLFSEMNMVLSYHDDLDWRLQLSTGVAVKTTPLHHVVGANVHDAMPAGDDELLWKRLLNEVQMLLHHASIGDLADSHISIPHKVEGANGIWVWREPSRFEKLIERGKTIFSRRASRL</sequence>
<accession>A0A8J6PA99</accession>
<proteinExistence type="predicted"/>
<gene>
    <name evidence="1" type="ORF">H8D24_02330</name>
</gene>
<protein>
    <submittedName>
        <fullName evidence="1">Uncharacterized protein</fullName>
    </submittedName>
</protein>
<comment type="caution">
    <text evidence="1">The sequence shown here is derived from an EMBL/GenBank/DDBJ whole genome shotgun (WGS) entry which is preliminary data.</text>
</comment>
<dbReference type="Proteomes" id="UP000654401">
    <property type="component" value="Unassembled WGS sequence"/>
</dbReference>
<reference evidence="1 2" key="1">
    <citation type="submission" date="2020-08" db="EMBL/GenBank/DDBJ databases">
        <title>Bridging the membrane lipid divide: bacteria of the FCB group superphylum have the potential to synthesize archaeal ether lipids.</title>
        <authorList>
            <person name="Villanueva L."/>
            <person name="Von Meijenfeldt F.A.B."/>
            <person name="Westbye A.B."/>
            <person name="Yadav S."/>
            <person name="Hopmans E.C."/>
            <person name="Dutilh B.E."/>
            <person name="Sinninghe Damste J.S."/>
        </authorList>
    </citation>
    <scope>NUCLEOTIDE SEQUENCE [LARGE SCALE GENOMIC DNA]</scope>
    <source>
        <strain evidence="1">NIOZ-UU100</strain>
    </source>
</reference>
<dbReference type="EMBL" id="JACNFK010000019">
    <property type="protein sequence ID" value="MBC8519231.1"/>
    <property type="molecule type" value="Genomic_DNA"/>
</dbReference>
<evidence type="ECO:0000313" key="1">
    <source>
        <dbReference type="EMBL" id="MBC8519231.1"/>
    </source>
</evidence>
<evidence type="ECO:0000313" key="2">
    <source>
        <dbReference type="Proteomes" id="UP000654401"/>
    </source>
</evidence>